<feature type="region of interest" description="Disordered" evidence="10">
    <location>
        <begin position="373"/>
        <end position="394"/>
    </location>
</feature>
<dbReference type="InterPro" id="IPR003599">
    <property type="entry name" value="Ig_sub"/>
</dbReference>
<dbReference type="Pfam" id="PF07679">
    <property type="entry name" value="I-set"/>
    <property type="match status" value="1"/>
</dbReference>
<dbReference type="InterPro" id="IPR013783">
    <property type="entry name" value="Ig-like_fold"/>
</dbReference>
<dbReference type="FunFam" id="2.60.40.10:FF:001362">
    <property type="entry name" value="Sidekick, isoform B"/>
    <property type="match status" value="1"/>
</dbReference>
<feature type="domain" description="Fibronectin type-III" evidence="13">
    <location>
        <begin position="301"/>
        <end position="402"/>
    </location>
</feature>
<feature type="domain" description="Fibronectin type-III" evidence="13">
    <location>
        <begin position="674"/>
        <end position="769"/>
    </location>
</feature>
<keyword evidence="4" id="KW-0677">Repeat</keyword>
<dbReference type="InterPro" id="IPR013098">
    <property type="entry name" value="Ig_I-set"/>
</dbReference>
<feature type="domain" description="Fibronectin type-III" evidence="13">
    <location>
        <begin position="576"/>
        <end position="670"/>
    </location>
</feature>
<dbReference type="GO" id="GO:0030154">
    <property type="term" value="P:cell differentiation"/>
    <property type="evidence" value="ECO:0007669"/>
    <property type="project" value="UniProtKB-ARBA"/>
</dbReference>
<dbReference type="SUPFAM" id="SSF49265">
    <property type="entry name" value="Fibronectin type III"/>
    <property type="match status" value="7"/>
</dbReference>
<feature type="region of interest" description="Disordered" evidence="10">
    <location>
        <begin position="753"/>
        <end position="774"/>
    </location>
</feature>
<evidence type="ECO:0000256" key="1">
    <source>
        <dbReference type="ARBA" id="ARBA00004370"/>
    </source>
</evidence>
<name>A0A7R9HQX6_9NEOP</name>
<dbReference type="Gene3D" id="2.60.40.10">
    <property type="entry name" value="Immunoglobulins"/>
    <property type="match status" value="16"/>
</dbReference>
<dbReference type="PROSITE" id="PS50835">
    <property type="entry name" value="IG_LIKE"/>
    <property type="match status" value="2"/>
</dbReference>
<organism evidence="14">
    <name type="scientific">Timema monikensis</name>
    <dbReference type="NCBI Taxonomy" id="170555"/>
    <lineage>
        <taxon>Eukaryota</taxon>
        <taxon>Metazoa</taxon>
        <taxon>Ecdysozoa</taxon>
        <taxon>Arthropoda</taxon>
        <taxon>Hexapoda</taxon>
        <taxon>Insecta</taxon>
        <taxon>Pterygota</taxon>
        <taxon>Neoptera</taxon>
        <taxon>Polyneoptera</taxon>
        <taxon>Phasmatodea</taxon>
        <taxon>Timematodea</taxon>
        <taxon>Timematoidea</taxon>
        <taxon>Timematidae</taxon>
        <taxon>Timema</taxon>
    </lineage>
</organism>
<evidence type="ECO:0008006" key="15">
    <source>
        <dbReference type="Google" id="ProtNLM"/>
    </source>
</evidence>
<keyword evidence="6 11" id="KW-1133">Transmembrane helix</keyword>
<dbReference type="EMBL" id="OB794912">
    <property type="protein sequence ID" value="CAD7431318.1"/>
    <property type="molecule type" value="Genomic_DNA"/>
</dbReference>
<evidence type="ECO:0000256" key="11">
    <source>
        <dbReference type="SAM" id="Phobius"/>
    </source>
</evidence>
<keyword evidence="9" id="KW-0393">Immunoglobulin domain</keyword>
<feature type="domain" description="Fibronectin type-III" evidence="13">
    <location>
        <begin position="1067"/>
        <end position="1164"/>
    </location>
</feature>
<dbReference type="Pfam" id="PF13927">
    <property type="entry name" value="Ig_3"/>
    <property type="match status" value="1"/>
</dbReference>
<accession>A0A7R9HQX6</accession>
<evidence type="ECO:0000256" key="2">
    <source>
        <dbReference type="ARBA" id="ARBA00022692"/>
    </source>
</evidence>
<dbReference type="GO" id="GO:0009653">
    <property type="term" value="P:anatomical structure morphogenesis"/>
    <property type="evidence" value="ECO:0007669"/>
    <property type="project" value="UniProtKB-ARBA"/>
</dbReference>
<dbReference type="InterPro" id="IPR050964">
    <property type="entry name" value="Striated_Muscle_Regulatory"/>
</dbReference>
<dbReference type="InterPro" id="IPR003598">
    <property type="entry name" value="Ig_sub2"/>
</dbReference>
<evidence type="ECO:0000259" key="13">
    <source>
        <dbReference type="PROSITE" id="PS50853"/>
    </source>
</evidence>
<dbReference type="Pfam" id="PF00041">
    <property type="entry name" value="fn3"/>
    <property type="match status" value="11"/>
</dbReference>
<dbReference type="PANTHER" id="PTHR13817">
    <property type="entry name" value="TITIN"/>
    <property type="match status" value="1"/>
</dbReference>
<dbReference type="FunFam" id="2.60.40.10:FF:001715">
    <property type="entry name" value="Sidekick, isoform B"/>
    <property type="match status" value="1"/>
</dbReference>
<keyword evidence="2 11" id="KW-0812">Transmembrane</keyword>
<dbReference type="SMART" id="SM00409">
    <property type="entry name" value="IG"/>
    <property type="match status" value="2"/>
</dbReference>
<dbReference type="FunFam" id="2.60.40.10:FF:000209">
    <property type="entry name" value="Sidekick cell adhesion molecule 2"/>
    <property type="match status" value="1"/>
</dbReference>
<dbReference type="GO" id="GO:0007155">
    <property type="term" value="P:cell adhesion"/>
    <property type="evidence" value="ECO:0007669"/>
    <property type="project" value="UniProtKB-KW"/>
</dbReference>
<comment type="subcellular location">
    <subcellularLocation>
        <location evidence="1">Membrane</location>
    </subcellularLocation>
</comment>
<reference evidence="14" key="1">
    <citation type="submission" date="2020-11" db="EMBL/GenBank/DDBJ databases">
        <authorList>
            <person name="Tran Van P."/>
        </authorList>
    </citation>
    <scope>NUCLEOTIDE SEQUENCE</scope>
</reference>
<feature type="transmembrane region" description="Helical" evidence="11">
    <location>
        <begin position="1595"/>
        <end position="1617"/>
    </location>
</feature>
<dbReference type="PRINTS" id="PR00014">
    <property type="entry name" value="FNTYPEIII"/>
</dbReference>
<dbReference type="SMART" id="SM00408">
    <property type="entry name" value="IGc2"/>
    <property type="match status" value="2"/>
</dbReference>
<feature type="domain" description="Fibronectin type-III" evidence="13">
    <location>
        <begin position="774"/>
        <end position="869"/>
    </location>
</feature>
<dbReference type="GO" id="GO:0016020">
    <property type="term" value="C:membrane"/>
    <property type="evidence" value="ECO:0007669"/>
    <property type="project" value="UniProtKB-SubCell"/>
</dbReference>
<evidence type="ECO:0000256" key="10">
    <source>
        <dbReference type="SAM" id="MobiDB-lite"/>
    </source>
</evidence>
<feature type="domain" description="Fibronectin type-III" evidence="13">
    <location>
        <begin position="874"/>
        <end position="969"/>
    </location>
</feature>
<evidence type="ECO:0000256" key="6">
    <source>
        <dbReference type="ARBA" id="ARBA00022989"/>
    </source>
</evidence>
<dbReference type="FunFam" id="2.60.40.10:FF:002352">
    <property type="entry name" value="Blast:Protein sidekick"/>
    <property type="match status" value="1"/>
</dbReference>
<proteinExistence type="predicted"/>
<evidence type="ECO:0000256" key="9">
    <source>
        <dbReference type="ARBA" id="ARBA00023319"/>
    </source>
</evidence>
<gene>
    <name evidence="14" type="ORF">TMSB3V08_LOCUS8057</name>
</gene>
<feature type="domain" description="Fibronectin type-III" evidence="13">
    <location>
        <begin position="189"/>
        <end position="296"/>
    </location>
</feature>
<protein>
    <recommendedName>
        <fullName evidence="15">Protein sidekick</fullName>
    </recommendedName>
</protein>
<dbReference type="PROSITE" id="PS50853">
    <property type="entry name" value="FN3"/>
    <property type="match status" value="12"/>
</dbReference>
<dbReference type="InterPro" id="IPR036179">
    <property type="entry name" value="Ig-like_dom_sf"/>
</dbReference>
<evidence type="ECO:0000256" key="7">
    <source>
        <dbReference type="ARBA" id="ARBA00023136"/>
    </source>
</evidence>
<feature type="domain" description="Ig-like" evidence="12">
    <location>
        <begin position="93"/>
        <end position="182"/>
    </location>
</feature>
<dbReference type="FunFam" id="2.60.40.10:FF:001849">
    <property type="entry name" value="Sidekick, isoform B"/>
    <property type="match status" value="1"/>
</dbReference>
<dbReference type="PANTHER" id="PTHR13817:SF121">
    <property type="entry name" value="PROTEIN SIDEKICK-LIKE PROTEIN"/>
    <property type="match status" value="1"/>
</dbReference>
<feature type="domain" description="Fibronectin type-III" evidence="13">
    <location>
        <begin position="1169"/>
        <end position="1271"/>
    </location>
</feature>
<keyword evidence="3" id="KW-0732">Signal</keyword>
<dbReference type="CDD" id="cd00063">
    <property type="entry name" value="FN3"/>
    <property type="match status" value="13"/>
</dbReference>
<feature type="domain" description="Ig-like" evidence="12">
    <location>
        <begin position="14"/>
        <end position="88"/>
    </location>
</feature>
<dbReference type="GO" id="GO:0048731">
    <property type="term" value="P:system development"/>
    <property type="evidence" value="ECO:0007669"/>
    <property type="project" value="UniProtKB-ARBA"/>
</dbReference>
<keyword evidence="8" id="KW-1015">Disulfide bond</keyword>
<evidence type="ECO:0000313" key="14">
    <source>
        <dbReference type="EMBL" id="CAD7431318.1"/>
    </source>
</evidence>
<dbReference type="SMART" id="SM00060">
    <property type="entry name" value="FN3"/>
    <property type="match status" value="12"/>
</dbReference>
<dbReference type="InterPro" id="IPR003961">
    <property type="entry name" value="FN3_dom"/>
</dbReference>
<evidence type="ECO:0000256" key="3">
    <source>
        <dbReference type="ARBA" id="ARBA00022729"/>
    </source>
</evidence>
<dbReference type="InterPro" id="IPR036116">
    <property type="entry name" value="FN3_sf"/>
</dbReference>
<sequence>MYPILIFPGTASTPVMETPPQNITILDGKDATLACRAVGAPTPNITWTYQILEQGDLLIAAVKETDAGGYTCVRANEAGLVSASGYLSVLVRTQIIQPPVDTRVLLGQTATLQCKVSSDPTVPFKVIWRRNDEEIDTRSSKRISIQDDGTLEITAVRASDVADYTCSVFSPGGNETRSARLSVIELPYAPVNVKAVRLDTRSQRTVNVSWTPGFDGNSPVIKFIVQTREVGDLGPIADPLPTWVTALSNVSADGPRWVLLTALKAAATYQFRVSAVNSVGEGSASKPSNTVALPQEPPSGPPLGFVGSARSQSEIITQWQPPQEELRNGQILGYVIRYRLYGYETSPWTYQNITNEVSSRIVDELNQNVTNSLGPHDTRSRAAPAHPSMNQNDPVTLKTCYSRSSAQRTYLIKDLITWKDYILQIAAFNNMGAGVFSDSVKIKTKEGGERGRDSLMTVYVCSLVPEAPPSLVRVQAINSTAVEVWWEPPNPQKINGINQGYKLQAWIGDPSTSEHDEVSLTVPPSLMDPLAEQSAVIGGLNKFTEYNVTVLCFTDPGDGRRSPPVTIRTDEDVPAEVGSLHFDDVSDRAVKVLWTPPKQVNGVLRGYQLRYSVKDRPETLLTRNLTKDTLSVMVEHLQATTHYRFEVSAWTNVGVGPPRVATIQSGIEPVLPEPPTRLAVSNIEAFSVVLQFTPGFDGNSSITRWTVEAQTVRNATWFTLLELSDPDATTLTVTGLVPFTQYKLRLTAGNVVGPSDPSEPTKEFQTIQAPPAHPPRNVTVRAMSATELRVRWIPLQQVEWFGNPRGYNVSYREVGKPRLHSVYIEDHTANSHVLDKMEEFAPYEIIVQAFNDVGTSLSSPVAVERTRESVPSFGPMNVEANATSSTTIVVRWGDVPKEHQNGLIEGFKVYYGSHARSFQYKNIPNNTTFTTTLTELRKFVQYHIQVLAYTRLGDGALSTPPVRVQTFEDAPGAPSNVSFPDVSLSMARIIWDVPEEPNGEILAYRVSYHLHSVTGLNHTREFPPSDRTYRSRLEATLLTNKIRRRLFVSDRVTELEAEQYYMFSVTAQTRLGWGKTAHALVYTTNNRERPQQPSVNLYLYYTVQYSENSGPWQTVPERVDPQVSSYTVADLKPFTPYMFRIQATNDIGPSGWSSESSSVRTLPAAPSKGVSNVKVVPITTTSVKVQWEPVEKAHWNGDHQTGGYQIVFQPVSDYPTALQATPKKLVPGITVNQVVLSDLTRDKNYEMVVVPYNSQGSGPPSPPVTVYVGEAVPTGEPREVTGEAVSSTEVRLRWTPPEANQQNGDLLGYKIFYLMTETSQDIDSGRRVEEELEVVPASYSSHSLVFLDKFTEYRVEILAFNPAGDGPRSTPITIRTLQGLPGPPRNLTFLDITMSSLKVSWKPPKNRNGEIIGYVITYETAKQNESFSKQVMQKVSGTSLLIQTLEEEITYTFFVQAQTIDLGPPVSGNVTTGPQEGSPMRPKELVITKSVSSVDLHWVNGPSGKGPILGYYIQSQKKDEKKWQTIIRTSNGPLQEFTISYQNLLPSTSYTFRVITYNKYGISYPSASNEAVLTPSKLYLEYGYLQQKPFYRQTWFMVTLAAASIVVIIMIIAILCASESENDSERSDPHSFVNHYANINDSLRQSWEKQKPVRNYSSYTDSEPEGSAVMSLNGGQIIMNNMARSRAPLPGFSSFV</sequence>
<evidence type="ECO:0000259" key="12">
    <source>
        <dbReference type="PROSITE" id="PS50835"/>
    </source>
</evidence>
<keyword evidence="5" id="KW-0130">Cell adhesion</keyword>
<dbReference type="SUPFAM" id="SSF48726">
    <property type="entry name" value="Immunoglobulin"/>
    <property type="match status" value="2"/>
</dbReference>
<evidence type="ECO:0000256" key="4">
    <source>
        <dbReference type="ARBA" id="ARBA00022737"/>
    </source>
</evidence>
<keyword evidence="7 11" id="KW-0472">Membrane</keyword>
<feature type="domain" description="Fibronectin type-III" evidence="13">
    <location>
        <begin position="1276"/>
        <end position="1379"/>
    </location>
</feature>
<dbReference type="FunFam" id="2.60.40.10:FF:001722">
    <property type="entry name" value="Sidekick, isoform B"/>
    <property type="match status" value="1"/>
</dbReference>
<feature type="domain" description="Fibronectin type-III" evidence="13">
    <location>
        <begin position="468"/>
        <end position="572"/>
    </location>
</feature>
<dbReference type="FunFam" id="2.60.40.10:FF:000093">
    <property type="entry name" value="Down syndrome cell adhesion molecule, isoform B"/>
    <property type="match status" value="1"/>
</dbReference>
<evidence type="ECO:0000256" key="5">
    <source>
        <dbReference type="ARBA" id="ARBA00022889"/>
    </source>
</evidence>
<dbReference type="InterPro" id="IPR007110">
    <property type="entry name" value="Ig-like_dom"/>
</dbReference>
<feature type="domain" description="Fibronectin type-III" evidence="13">
    <location>
        <begin position="1478"/>
        <end position="1577"/>
    </location>
</feature>
<evidence type="ECO:0000256" key="8">
    <source>
        <dbReference type="ARBA" id="ARBA00023157"/>
    </source>
</evidence>
<dbReference type="FunFam" id="2.60.40.10:FF:000028">
    <property type="entry name" value="Neuronal cell adhesion molecule"/>
    <property type="match status" value="1"/>
</dbReference>
<feature type="domain" description="Fibronectin type-III" evidence="13">
    <location>
        <begin position="1383"/>
        <end position="1476"/>
    </location>
</feature>